<dbReference type="AlphaFoldDB" id="A0AAW1PYR0"/>
<feature type="compositionally biased region" description="Polar residues" evidence="1">
    <location>
        <begin position="104"/>
        <end position="115"/>
    </location>
</feature>
<dbReference type="InterPro" id="IPR046347">
    <property type="entry name" value="bZIP_sf"/>
</dbReference>
<evidence type="ECO:0000313" key="3">
    <source>
        <dbReference type="Proteomes" id="UP001465755"/>
    </source>
</evidence>
<evidence type="ECO:0000256" key="1">
    <source>
        <dbReference type="SAM" id="MobiDB-lite"/>
    </source>
</evidence>
<dbReference type="CDD" id="cd14688">
    <property type="entry name" value="bZIP_YAP"/>
    <property type="match status" value="1"/>
</dbReference>
<dbReference type="EMBL" id="JALJOQ010000003">
    <property type="protein sequence ID" value="KAK9813763.1"/>
    <property type="molecule type" value="Genomic_DNA"/>
</dbReference>
<proteinExistence type="predicted"/>
<evidence type="ECO:0000313" key="2">
    <source>
        <dbReference type="EMBL" id="KAK9813763.1"/>
    </source>
</evidence>
<feature type="compositionally biased region" description="Polar residues" evidence="1">
    <location>
        <begin position="81"/>
        <end position="92"/>
    </location>
</feature>
<sequence length="475" mass="52865">MTDVDFDDIFGALMPEATTIQTLDPLAAQPLPLDDGAQGLHNPWDWNDQAQADPLARSSLSLNTRDQAGSFSAPLKHRRSSSATQFAASKSQARPIPAPKQQKRSPTSSQTSGDNGTAMEDSVGPGSQPGSQSANAFKEALRQRSCQAQRNFRKRQKEKIEDLQSQLKQLTGEREALASRNRMLESACDMREEVLRRHRERVAAGTEAEEDDLARSFAGSVTLTLRQDDEVTLSPEQIKKMTDRDLARYWAQYVKELAVLLVGLEGRAQPPTPIVERIRGLVLQELLFLYIRVALTNMTSVKRFVATAKIEEVRVSLGTEGIGRWRDVVDAMALTHAQRKSIVALWRSFHAQLPQLVSARRDIHSGFAATIPSGLEGRDLAVQYLKAGELMDQLKKNLRQEHVLIHEFLSTFYAQKLNPIQMARCVVTAFPYYPDIPAITLWVAADYGVQDAIQTLRKLVPKSDTATLALLTPQT</sequence>
<protein>
    <recommendedName>
        <fullName evidence="4">BZIP domain-containing protein</fullName>
    </recommendedName>
</protein>
<reference evidence="2 3" key="1">
    <citation type="journal article" date="2024" name="Nat. Commun.">
        <title>Phylogenomics reveals the evolutionary origins of lichenization in chlorophyte algae.</title>
        <authorList>
            <person name="Puginier C."/>
            <person name="Libourel C."/>
            <person name="Otte J."/>
            <person name="Skaloud P."/>
            <person name="Haon M."/>
            <person name="Grisel S."/>
            <person name="Petersen M."/>
            <person name="Berrin J.G."/>
            <person name="Delaux P.M."/>
            <person name="Dal Grande F."/>
            <person name="Keller J."/>
        </authorList>
    </citation>
    <scope>NUCLEOTIDE SEQUENCE [LARGE SCALE GENOMIC DNA]</scope>
    <source>
        <strain evidence="2 3">SAG 2036</strain>
    </source>
</reference>
<comment type="caution">
    <text evidence="2">The sequence shown here is derived from an EMBL/GenBank/DDBJ whole genome shotgun (WGS) entry which is preliminary data.</text>
</comment>
<dbReference type="Gene3D" id="1.20.5.170">
    <property type="match status" value="1"/>
</dbReference>
<name>A0AAW1PYR0_9CHLO</name>
<keyword evidence="3" id="KW-1185">Reference proteome</keyword>
<evidence type="ECO:0008006" key="4">
    <source>
        <dbReference type="Google" id="ProtNLM"/>
    </source>
</evidence>
<dbReference type="GO" id="GO:0003700">
    <property type="term" value="F:DNA-binding transcription factor activity"/>
    <property type="evidence" value="ECO:0007669"/>
    <property type="project" value="InterPro"/>
</dbReference>
<dbReference type="Proteomes" id="UP001465755">
    <property type="component" value="Unassembled WGS sequence"/>
</dbReference>
<feature type="compositionally biased region" description="Low complexity" evidence="1">
    <location>
        <begin position="124"/>
        <end position="133"/>
    </location>
</feature>
<gene>
    <name evidence="2" type="ORF">WJX73_007981</name>
</gene>
<accession>A0AAW1PYR0</accession>
<dbReference type="SUPFAM" id="SSF57959">
    <property type="entry name" value="Leucine zipper domain"/>
    <property type="match status" value="1"/>
</dbReference>
<organism evidence="2 3">
    <name type="scientific">Symbiochloris irregularis</name>
    <dbReference type="NCBI Taxonomy" id="706552"/>
    <lineage>
        <taxon>Eukaryota</taxon>
        <taxon>Viridiplantae</taxon>
        <taxon>Chlorophyta</taxon>
        <taxon>core chlorophytes</taxon>
        <taxon>Trebouxiophyceae</taxon>
        <taxon>Trebouxiales</taxon>
        <taxon>Trebouxiaceae</taxon>
        <taxon>Symbiochloris</taxon>
    </lineage>
</organism>
<feature type="region of interest" description="Disordered" evidence="1">
    <location>
        <begin position="68"/>
        <end position="158"/>
    </location>
</feature>